<accession>A0A093RJ69</accession>
<sequence>MKDKIKRVNRLLRNSALYNDIPRIFNQIASMMTKNMTCCAIAVDRSGYPSQAFLDALASAIAPQTKVTLITGAGCHNEWFRHIKVLGWDFIGRIRVRRLKLGSILAQLTSTYRNMVLVY</sequence>
<dbReference type="AlphaFoldDB" id="A0A093RJ69"/>
<dbReference type="Proteomes" id="UP000032869">
    <property type="component" value="Unassembled WGS sequence"/>
</dbReference>
<evidence type="ECO:0000313" key="2">
    <source>
        <dbReference type="EMBL" id="KFX14315.1"/>
    </source>
</evidence>
<gene>
    <name evidence="2" type="ORF">JV35_19235</name>
    <name evidence="1" type="ORF">KP22_19920</name>
</gene>
<evidence type="ECO:0000313" key="3">
    <source>
        <dbReference type="Proteomes" id="UP000032869"/>
    </source>
</evidence>
<dbReference type="EMBL" id="JQHM01000019">
    <property type="protein sequence ID" value="KFX00494.1"/>
    <property type="molecule type" value="Genomic_DNA"/>
</dbReference>
<dbReference type="Proteomes" id="UP000032874">
    <property type="component" value="Unassembled WGS sequence"/>
</dbReference>
<reference evidence="3 4" key="1">
    <citation type="submission" date="2014-08" db="EMBL/GenBank/DDBJ databases">
        <title>Genome sequences of NCPPB Pectobacterium isolates.</title>
        <authorList>
            <person name="Glover R.H."/>
            <person name="Sapp M."/>
            <person name="Elphinstone J."/>
        </authorList>
    </citation>
    <scope>NUCLEOTIDE SEQUENCE [LARGE SCALE GENOMIC DNA]</scope>
    <source>
        <strain evidence="2 3">NCPPB 2793</strain>
        <strain evidence="1 4">NCPPB 2795</strain>
    </source>
</reference>
<name>A0A093RJ69_9GAMM</name>
<dbReference type="eggNOG" id="COG5421">
    <property type="taxonomic scope" value="Bacteria"/>
</dbReference>
<dbReference type="STRING" id="55207.KP22_19920"/>
<evidence type="ECO:0008006" key="5">
    <source>
        <dbReference type="Google" id="ProtNLM"/>
    </source>
</evidence>
<proteinExistence type="predicted"/>
<evidence type="ECO:0000313" key="4">
    <source>
        <dbReference type="Proteomes" id="UP000032874"/>
    </source>
</evidence>
<keyword evidence="3" id="KW-1185">Reference proteome</keyword>
<evidence type="ECO:0000313" key="1">
    <source>
        <dbReference type="EMBL" id="KFX00494.1"/>
    </source>
</evidence>
<comment type="caution">
    <text evidence="1">The sequence shown here is derived from an EMBL/GenBank/DDBJ whole genome shotgun (WGS) entry which is preliminary data.</text>
</comment>
<organism evidence="1 4">
    <name type="scientific">Pectobacterium betavasculorum</name>
    <dbReference type="NCBI Taxonomy" id="55207"/>
    <lineage>
        <taxon>Bacteria</taxon>
        <taxon>Pseudomonadati</taxon>
        <taxon>Pseudomonadota</taxon>
        <taxon>Gammaproteobacteria</taxon>
        <taxon>Enterobacterales</taxon>
        <taxon>Pectobacteriaceae</taxon>
        <taxon>Pectobacterium</taxon>
    </lineage>
</organism>
<dbReference type="EMBL" id="JQHL01000018">
    <property type="protein sequence ID" value="KFX14315.1"/>
    <property type="molecule type" value="Genomic_DNA"/>
</dbReference>
<protein>
    <recommendedName>
        <fullName evidence="5">Transposase</fullName>
    </recommendedName>
</protein>